<dbReference type="AlphaFoldDB" id="A0A1H5SUF8"/>
<protein>
    <submittedName>
        <fullName evidence="2">Uncharacterized conserved protein</fullName>
    </submittedName>
</protein>
<name>A0A1H5SUF8_9FIRM</name>
<dbReference type="PANTHER" id="PTHR41786:SF1">
    <property type="entry name" value="6-HYDROXYMETHYLPTERIN DIPHOSPHOKINASE MPTE-LIKE DOMAIN-CONTAINING PROTEIN"/>
    <property type="match status" value="1"/>
</dbReference>
<dbReference type="InterPro" id="IPR002826">
    <property type="entry name" value="MptE-like"/>
</dbReference>
<dbReference type="EMBL" id="FNUL01000003">
    <property type="protein sequence ID" value="SEF54223.1"/>
    <property type="molecule type" value="Genomic_DNA"/>
</dbReference>
<dbReference type="PANTHER" id="PTHR41786">
    <property type="entry name" value="MOTILITY ACCESSORY FACTOR MAF"/>
    <property type="match status" value="1"/>
</dbReference>
<accession>A0A1H5SUF8</accession>
<dbReference type="Pfam" id="PF01973">
    <property type="entry name" value="MptE-like"/>
    <property type="match status" value="1"/>
</dbReference>
<gene>
    <name evidence="2" type="ORF">SAMN05216537_103142</name>
</gene>
<feature type="domain" description="6-hydroxymethylpterin diphosphokinase MptE-like" evidence="1">
    <location>
        <begin position="363"/>
        <end position="534"/>
    </location>
</feature>
<reference evidence="2 3" key="1">
    <citation type="submission" date="2016-10" db="EMBL/GenBank/DDBJ databases">
        <authorList>
            <person name="de Groot N.N."/>
        </authorList>
    </citation>
    <scope>NUCLEOTIDE SEQUENCE [LARGE SCALE GENOMIC DNA]</scope>
    <source>
        <strain evidence="2 3">D15d</strain>
    </source>
</reference>
<evidence type="ECO:0000313" key="3">
    <source>
        <dbReference type="Proteomes" id="UP000236726"/>
    </source>
</evidence>
<keyword evidence="3" id="KW-1185">Reference proteome</keyword>
<dbReference type="Proteomes" id="UP000236726">
    <property type="component" value="Unassembled WGS sequence"/>
</dbReference>
<evidence type="ECO:0000259" key="1">
    <source>
        <dbReference type="Pfam" id="PF01973"/>
    </source>
</evidence>
<sequence>MTTSEIISVAKGLYTNANIDNDYINKLNMVFNELLEIANVTTDSIKRNVLLQMIMDLKDNLEGGFRSRSADIIFEFLATIEGEKRIEKDIDKEFNRKTLIDTFKENLKVLSKYNASLFIGLMNELYPEDCLIEGKISESDVEHVINEFSKYIDKYNGEFIDGKFVDRVDLDKIDEINRNSLYMNPERQYDFDFDYCGNKSIKIVEKDKIFFLSSGYDSNLEAKILFNDSNYQVDTAYVLVGLGNGSILDYFLKHTNIDNEIICVEPDIEVFIKTMHFYKFPSQKERLRFYIFVNGINDRNLEGVFQSIVTPQRIPVTTIVTISSYYSSYYDEVQKFNERFQKAAKWNTMNLNTKVFRGANAVENIIENLPILIKNSSIYDCVTSMKSYKDRTAFIVGAGPSLDKNIDELKRVKNKGIIIAADTAVKILLNHGIVPDMMVTIDAIKKKETFDDDRMNDIPILTGGEALNIAIKNHRSKLFFLTDLEYVRYFILKYDKPDIFFSTGGSVATSAMFFSYLVGFKRIVMVGMDLAMTKMKYHASDIYNEGTFDLNDPNIVECESYDGAKVYSTLDLVAYAEWIEESLSKFRDSEVINATEGGLKIKGVENVTLDYAASLVENELEVDFSKALAEVPITFTSKEIQEILEINASYVEFAKAQDRKLKLLISDLEHAKNEFEMGKKVDFTPLFDRIHEFDDSRRNDAFQDLVSIKAKQKEKEIADGVINFNKKAADDSTEELLEAVINMLKATLEANKEVGEKFSEVYKKV</sequence>
<evidence type="ECO:0000313" key="2">
    <source>
        <dbReference type="EMBL" id="SEF54223.1"/>
    </source>
</evidence>
<proteinExistence type="predicted"/>
<organism evidence="2 3">
    <name type="scientific">Lachnospira multipara</name>
    <dbReference type="NCBI Taxonomy" id="28051"/>
    <lineage>
        <taxon>Bacteria</taxon>
        <taxon>Bacillati</taxon>
        <taxon>Bacillota</taxon>
        <taxon>Clostridia</taxon>
        <taxon>Lachnospirales</taxon>
        <taxon>Lachnospiraceae</taxon>
        <taxon>Lachnospira</taxon>
    </lineage>
</organism>
<dbReference type="RefSeq" id="WP_103952339.1">
    <property type="nucleotide sequence ID" value="NZ_FNUL01000003.1"/>
</dbReference>